<gene>
    <name evidence="1" type="ORF">CEXT_714421</name>
</gene>
<dbReference type="EMBL" id="BPLR01012982">
    <property type="protein sequence ID" value="GIY57879.1"/>
    <property type="molecule type" value="Genomic_DNA"/>
</dbReference>
<feature type="non-terminal residue" evidence="1">
    <location>
        <position position="1"/>
    </location>
</feature>
<evidence type="ECO:0000313" key="2">
    <source>
        <dbReference type="Proteomes" id="UP001054945"/>
    </source>
</evidence>
<sequence length="125" mass="13592">PLKNNRKQIYNKRKSSDFGICSRKRANAHPGGVSRVFCSLSLVSLRRCKGQPTPGIKNLKGILEVFVSPLLNLKVGSSAGIPGRVSSVSCSLSLVSLRRCMGQPTPGIKDFQNNFRGLCKSSFKL</sequence>
<dbReference type="Proteomes" id="UP001054945">
    <property type="component" value="Unassembled WGS sequence"/>
</dbReference>
<proteinExistence type="predicted"/>
<comment type="caution">
    <text evidence="1">The sequence shown here is derived from an EMBL/GenBank/DDBJ whole genome shotgun (WGS) entry which is preliminary data.</text>
</comment>
<reference evidence="1 2" key="1">
    <citation type="submission" date="2021-06" db="EMBL/GenBank/DDBJ databases">
        <title>Caerostris extrusa draft genome.</title>
        <authorList>
            <person name="Kono N."/>
            <person name="Arakawa K."/>
        </authorList>
    </citation>
    <scope>NUCLEOTIDE SEQUENCE [LARGE SCALE GENOMIC DNA]</scope>
</reference>
<protein>
    <submittedName>
        <fullName evidence="1">Uncharacterized protein</fullName>
    </submittedName>
</protein>
<dbReference type="AlphaFoldDB" id="A0AAV4UJC9"/>
<keyword evidence="2" id="KW-1185">Reference proteome</keyword>
<accession>A0AAV4UJC9</accession>
<name>A0AAV4UJC9_CAEEX</name>
<evidence type="ECO:0000313" key="1">
    <source>
        <dbReference type="EMBL" id="GIY57879.1"/>
    </source>
</evidence>
<organism evidence="1 2">
    <name type="scientific">Caerostris extrusa</name>
    <name type="common">Bark spider</name>
    <name type="synonym">Caerostris bankana</name>
    <dbReference type="NCBI Taxonomy" id="172846"/>
    <lineage>
        <taxon>Eukaryota</taxon>
        <taxon>Metazoa</taxon>
        <taxon>Ecdysozoa</taxon>
        <taxon>Arthropoda</taxon>
        <taxon>Chelicerata</taxon>
        <taxon>Arachnida</taxon>
        <taxon>Araneae</taxon>
        <taxon>Araneomorphae</taxon>
        <taxon>Entelegynae</taxon>
        <taxon>Araneoidea</taxon>
        <taxon>Araneidae</taxon>
        <taxon>Caerostris</taxon>
    </lineage>
</organism>